<reference evidence="1" key="1">
    <citation type="submission" date="2022-07" db="EMBL/GenBank/DDBJ databases">
        <title>Genome Sequence of Phlebia brevispora.</title>
        <authorList>
            <person name="Buettner E."/>
        </authorList>
    </citation>
    <scope>NUCLEOTIDE SEQUENCE</scope>
    <source>
        <strain evidence="1">MPL23</strain>
    </source>
</reference>
<sequence length="410" mass="43804">MRSEALPHITIPLSRRAPWDTPRSLVSLRTEVANIIAKYNRTLTAYQINTGNEHSLAHAFYARHPPTHGRTERRDSGVDPLTPYGQPFPSLWSGSINVGTPSDSFTVDFDTGSSDLFLPGPDCDSCQGHNIYQPSVSQTSVDLNKTFTLAYGDGSKVSGEQYIDTVVIAGLTVDQQPLGVANQYSESLQASNFQADGILGMAFPSLAEIGSSPVFQTLMSQKQVSEPLFAFRLAAEGEGFSALYLGSGDFQGEFTYTTVTEAAYWQVTLESIEVNGKDAVENIPAIIDTGTTLILGDGMNVLAFYEHIPGAFEIPDGSGFWSIPCRPPTVSLKFGGQAFPILPQALVIPAYSVGEPAFCVGAVVADSGIIVSDSDAPSFWVVGDAFLRGVFAVFDAGNQRVGFAALSDAS</sequence>
<accession>A0ACC1T7R9</accession>
<keyword evidence="2" id="KW-1185">Reference proteome</keyword>
<organism evidence="1 2">
    <name type="scientific">Phlebia brevispora</name>
    <dbReference type="NCBI Taxonomy" id="194682"/>
    <lineage>
        <taxon>Eukaryota</taxon>
        <taxon>Fungi</taxon>
        <taxon>Dikarya</taxon>
        <taxon>Basidiomycota</taxon>
        <taxon>Agaricomycotina</taxon>
        <taxon>Agaricomycetes</taxon>
        <taxon>Polyporales</taxon>
        <taxon>Meruliaceae</taxon>
        <taxon>Phlebia</taxon>
    </lineage>
</organism>
<gene>
    <name evidence="1" type="ORF">NM688_g2811</name>
</gene>
<evidence type="ECO:0000313" key="2">
    <source>
        <dbReference type="Proteomes" id="UP001148662"/>
    </source>
</evidence>
<protein>
    <submittedName>
        <fullName evidence="1">Uncharacterized protein</fullName>
    </submittedName>
</protein>
<dbReference type="EMBL" id="JANHOG010000375">
    <property type="protein sequence ID" value="KAJ3555004.1"/>
    <property type="molecule type" value="Genomic_DNA"/>
</dbReference>
<evidence type="ECO:0000313" key="1">
    <source>
        <dbReference type="EMBL" id="KAJ3555004.1"/>
    </source>
</evidence>
<name>A0ACC1T7R9_9APHY</name>
<dbReference type="Proteomes" id="UP001148662">
    <property type="component" value="Unassembled WGS sequence"/>
</dbReference>
<comment type="caution">
    <text evidence="1">The sequence shown here is derived from an EMBL/GenBank/DDBJ whole genome shotgun (WGS) entry which is preliminary data.</text>
</comment>
<proteinExistence type="predicted"/>